<evidence type="ECO:0000313" key="1">
    <source>
        <dbReference type="EMBL" id="ABO57685.1"/>
    </source>
</evidence>
<proteinExistence type="predicted"/>
<gene>
    <name evidence="1" type="ordered locus">Bcep1808_4728</name>
</gene>
<protein>
    <submittedName>
        <fullName evidence="1">Uncharacterized protein</fullName>
    </submittedName>
</protein>
<dbReference type="HOGENOM" id="CLU_1881856_0_0_4"/>
<reference evidence="2" key="1">
    <citation type="submission" date="2007-03" db="EMBL/GenBank/DDBJ databases">
        <title>Complete sequence of chromosome 2 of Burkholderia vietnamiensis G4.</title>
        <authorList>
            <consortium name="US DOE Joint Genome Institute"/>
            <person name="Copeland A."/>
            <person name="Lucas S."/>
            <person name="Lapidus A."/>
            <person name="Barry K."/>
            <person name="Detter J.C."/>
            <person name="Glavina del Rio T."/>
            <person name="Hammon N."/>
            <person name="Israni S."/>
            <person name="Dalin E."/>
            <person name="Tice H."/>
            <person name="Pitluck S."/>
            <person name="Chain P."/>
            <person name="Malfatti S."/>
            <person name="Shin M."/>
            <person name="Vergez L."/>
            <person name="Schmutz J."/>
            <person name="Larimer F."/>
            <person name="Land M."/>
            <person name="Hauser L."/>
            <person name="Kyrpides N."/>
            <person name="Tiedje J."/>
            <person name="Richardson P."/>
        </authorList>
    </citation>
    <scope>NUCLEOTIDE SEQUENCE [LARGE SCALE GENOMIC DNA]</scope>
    <source>
        <strain evidence="2">G4 / LMG 22486</strain>
    </source>
</reference>
<sequence length="135" mass="15498">MCGLSARQRRRAKDAFRPRETSCQGTRLLKRIARSGLDVDDRPDLLAAAVHARRRLRSCCLDRLCARIVAVTVDIGTDFAGFRRRHAALCRLRSLNRELELLVTANRRNAHVHLLEVASIRMLLTSVNGRRERWE</sequence>
<accession>A4JN32</accession>
<organism evidence="1 2">
    <name type="scientific">Burkholderia vietnamiensis (strain G4 / LMG 22486)</name>
    <name type="common">Burkholderia cepacia (strain R1808)</name>
    <dbReference type="NCBI Taxonomy" id="269482"/>
    <lineage>
        <taxon>Bacteria</taxon>
        <taxon>Pseudomonadati</taxon>
        <taxon>Pseudomonadota</taxon>
        <taxon>Betaproteobacteria</taxon>
        <taxon>Burkholderiales</taxon>
        <taxon>Burkholderiaceae</taxon>
        <taxon>Burkholderia</taxon>
        <taxon>Burkholderia cepacia complex</taxon>
    </lineage>
</organism>
<name>A4JN32_BURVG</name>
<dbReference type="Proteomes" id="UP000002287">
    <property type="component" value="Chromosome 2"/>
</dbReference>
<dbReference type="KEGG" id="bvi:Bcep1808_4728"/>
<dbReference type="EMBL" id="CP000615">
    <property type="protein sequence ID" value="ABO57685.1"/>
    <property type="molecule type" value="Genomic_DNA"/>
</dbReference>
<evidence type="ECO:0000313" key="2">
    <source>
        <dbReference type="Proteomes" id="UP000002287"/>
    </source>
</evidence>
<dbReference type="AlphaFoldDB" id="A4JN32"/>